<dbReference type="SUPFAM" id="SSF54695">
    <property type="entry name" value="POZ domain"/>
    <property type="match status" value="1"/>
</dbReference>
<dbReference type="SUPFAM" id="SSF48403">
    <property type="entry name" value="Ankyrin repeat"/>
    <property type="match status" value="1"/>
</dbReference>
<proteinExistence type="predicted"/>
<dbReference type="InterPro" id="IPR036770">
    <property type="entry name" value="Ankyrin_rpt-contain_sf"/>
</dbReference>
<dbReference type="AlphaFoldDB" id="A0AAD8DV72"/>
<dbReference type="PANTHER" id="PTHR46071">
    <property type="entry name" value="ANKYRIN REPEAT AND BTB/POZ DOMAIN-CONTAINING"/>
    <property type="match status" value="1"/>
</dbReference>
<name>A0AAD8DV72_MYTSE</name>
<gene>
    <name evidence="4" type="ORF">PYW07_016262</name>
</gene>
<protein>
    <recommendedName>
        <fullName evidence="3">BTB domain-containing protein</fullName>
    </recommendedName>
</protein>
<sequence length="506" mass="54764">MQWRRWGRRGVRAPPAGRRRPGGRRACTGRRCLHSHTATGKGLLVYACSGAGGGAVECARRLLAAGARVDGAPARGDDVCTLTPLQVACGVGNLELVQLLLSHGADPFLSTQLNDALCYSAAAQYGCYSAVAVCCAHGRRACLRAAVRGGARAAQAVLSLEEVLAEGAAAPPVRHPAFTKQQQRALHDAMYCAAETDHLDITLELHALGVPWSLHAWTLSLAAAADAALDSVIDQLLQDFLQVCPSDDSHYSKQFIYECLPLLFNILRYSKKEGTVLLLADILCACYGREPVPGVAQPPPPVAPAPARVDPSYVNNPSLADVTFRVEGRLFYGHKIVLVSESPRLRAMLAPARSSNEALPVANTAPPLVQINDIRYHIFEQVMKYLYSGGCSGLDIPETDVLEVLAAASFFQLLPLQRHCEARAAKSVDLHNLVSVYIHAKVYGATQLLEYCQGFLLQNMVALLTYDDSVKRLLFGKRLPGHNVLGALLVTLQKRIEARKNQAKNR</sequence>
<dbReference type="InterPro" id="IPR000210">
    <property type="entry name" value="BTB/POZ_dom"/>
</dbReference>
<feature type="region of interest" description="Disordered" evidence="2">
    <location>
        <begin position="1"/>
        <end position="24"/>
    </location>
</feature>
<dbReference type="SMART" id="SM00225">
    <property type="entry name" value="BTB"/>
    <property type="match status" value="1"/>
</dbReference>
<evidence type="ECO:0000313" key="5">
    <source>
        <dbReference type="Proteomes" id="UP001231518"/>
    </source>
</evidence>
<dbReference type="Pfam" id="PF00651">
    <property type="entry name" value="BTB"/>
    <property type="match status" value="1"/>
</dbReference>
<feature type="repeat" description="ANK" evidence="1">
    <location>
        <begin position="83"/>
        <end position="112"/>
    </location>
</feature>
<keyword evidence="5" id="KW-1185">Reference proteome</keyword>
<dbReference type="CDD" id="cd18297">
    <property type="entry name" value="BTB_POZ_ABTB2-like"/>
    <property type="match status" value="1"/>
</dbReference>
<keyword evidence="1" id="KW-0040">ANK repeat</keyword>
<dbReference type="EMBL" id="JARGEI010000010">
    <property type="protein sequence ID" value="KAJ8725304.1"/>
    <property type="molecule type" value="Genomic_DNA"/>
</dbReference>
<evidence type="ECO:0000259" key="3">
    <source>
        <dbReference type="PROSITE" id="PS50097"/>
    </source>
</evidence>
<dbReference type="Pfam" id="PF12796">
    <property type="entry name" value="Ank_2"/>
    <property type="match status" value="1"/>
</dbReference>
<comment type="caution">
    <text evidence="4">The sequence shown here is derived from an EMBL/GenBank/DDBJ whole genome shotgun (WGS) entry which is preliminary data.</text>
</comment>
<evidence type="ECO:0000256" key="2">
    <source>
        <dbReference type="SAM" id="MobiDB-lite"/>
    </source>
</evidence>
<dbReference type="InterPro" id="IPR052089">
    <property type="entry name" value="Ankyrin-BTB/POZ_domain"/>
</dbReference>
<accession>A0AAD8DV72</accession>
<dbReference type="PANTHER" id="PTHR46071:SF2">
    <property type="entry name" value="ANKYRIN REPEAT AND BTB_POZ DOMAIN-CONTAINING PROTEIN 2-LIKE PROTEIN"/>
    <property type="match status" value="1"/>
</dbReference>
<evidence type="ECO:0000313" key="4">
    <source>
        <dbReference type="EMBL" id="KAJ8725304.1"/>
    </source>
</evidence>
<dbReference type="Gene3D" id="1.25.40.20">
    <property type="entry name" value="Ankyrin repeat-containing domain"/>
    <property type="match status" value="1"/>
</dbReference>
<organism evidence="4 5">
    <name type="scientific">Mythimna separata</name>
    <name type="common">Oriental armyworm</name>
    <name type="synonym">Pseudaletia separata</name>
    <dbReference type="NCBI Taxonomy" id="271217"/>
    <lineage>
        <taxon>Eukaryota</taxon>
        <taxon>Metazoa</taxon>
        <taxon>Ecdysozoa</taxon>
        <taxon>Arthropoda</taxon>
        <taxon>Hexapoda</taxon>
        <taxon>Insecta</taxon>
        <taxon>Pterygota</taxon>
        <taxon>Neoptera</taxon>
        <taxon>Endopterygota</taxon>
        <taxon>Lepidoptera</taxon>
        <taxon>Glossata</taxon>
        <taxon>Ditrysia</taxon>
        <taxon>Noctuoidea</taxon>
        <taxon>Noctuidae</taxon>
        <taxon>Noctuinae</taxon>
        <taxon>Hadenini</taxon>
        <taxon>Mythimna</taxon>
    </lineage>
</organism>
<dbReference type="PROSITE" id="PS50088">
    <property type="entry name" value="ANK_REPEAT"/>
    <property type="match status" value="1"/>
</dbReference>
<dbReference type="Proteomes" id="UP001231518">
    <property type="component" value="Chromosome 7"/>
</dbReference>
<dbReference type="CDD" id="cd18491">
    <property type="entry name" value="BACK_ABTB2_like"/>
    <property type="match status" value="1"/>
</dbReference>
<dbReference type="Gene3D" id="3.30.710.10">
    <property type="entry name" value="Potassium Channel Kv1.1, Chain A"/>
    <property type="match status" value="1"/>
</dbReference>
<dbReference type="PROSITE" id="PS50097">
    <property type="entry name" value="BTB"/>
    <property type="match status" value="1"/>
</dbReference>
<reference evidence="4" key="1">
    <citation type="submission" date="2023-03" db="EMBL/GenBank/DDBJ databases">
        <title>Chromosome-level genomes of two armyworms, Mythimna separata and Mythimna loreyi, provide insights into the biosynthesis and reception of sex pheromones.</title>
        <authorList>
            <person name="Zhao H."/>
        </authorList>
    </citation>
    <scope>NUCLEOTIDE SEQUENCE</scope>
    <source>
        <strain evidence="4">BeijingLab</strain>
        <tissue evidence="4">Pupa</tissue>
    </source>
</reference>
<dbReference type="InterPro" id="IPR011333">
    <property type="entry name" value="SKP1/BTB/POZ_sf"/>
</dbReference>
<dbReference type="InterPro" id="IPR002110">
    <property type="entry name" value="Ankyrin_rpt"/>
</dbReference>
<feature type="domain" description="BTB" evidence="3">
    <location>
        <begin position="320"/>
        <end position="389"/>
    </location>
</feature>
<evidence type="ECO:0000256" key="1">
    <source>
        <dbReference type="PROSITE-ProRule" id="PRU00023"/>
    </source>
</evidence>
<dbReference type="SMART" id="SM00248">
    <property type="entry name" value="ANK"/>
    <property type="match status" value="4"/>
</dbReference>
<dbReference type="PROSITE" id="PS50297">
    <property type="entry name" value="ANK_REP_REGION"/>
    <property type="match status" value="1"/>
</dbReference>